<protein>
    <submittedName>
        <fullName evidence="4">Uncharacterized protein</fullName>
    </submittedName>
</protein>
<keyword evidence="1" id="KW-0489">Methyltransferase</keyword>
<comment type="caution">
    <text evidence="4">The sequence shown here is derived from an EMBL/GenBank/DDBJ whole genome shotgun (WGS) entry which is preliminary data.</text>
</comment>
<keyword evidence="2" id="KW-0808">Transferase</keyword>
<keyword evidence="3" id="KW-0949">S-adenosyl-L-methionine</keyword>
<dbReference type="Gene3D" id="3.40.50.150">
    <property type="entry name" value="Vaccinia Virus protein VP39"/>
    <property type="match status" value="1"/>
</dbReference>
<dbReference type="PANTHER" id="PTHR13610">
    <property type="entry name" value="METHYLTRANSFERASE DOMAIN-CONTAINING PROTEIN"/>
    <property type="match status" value="1"/>
</dbReference>
<dbReference type="AlphaFoldDB" id="A0A1J4TZ53"/>
<dbReference type="PANTHER" id="PTHR13610:SF9">
    <property type="entry name" value="FI06469P"/>
    <property type="match status" value="1"/>
</dbReference>
<evidence type="ECO:0000256" key="2">
    <source>
        <dbReference type="ARBA" id="ARBA00022679"/>
    </source>
</evidence>
<evidence type="ECO:0000313" key="4">
    <source>
        <dbReference type="EMBL" id="OIO16299.1"/>
    </source>
</evidence>
<evidence type="ECO:0000256" key="1">
    <source>
        <dbReference type="ARBA" id="ARBA00022603"/>
    </source>
</evidence>
<reference evidence="4 5" key="1">
    <citation type="journal article" date="2016" name="Environ. Microbiol.">
        <title>Genomic resolution of a cold subsurface aquifer community provides metabolic insights for novel microbes adapted to high CO concentrations.</title>
        <authorList>
            <person name="Probst A.J."/>
            <person name="Castelle C.J."/>
            <person name="Singh A."/>
            <person name="Brown C.T."/>
            <person name="Anantharaman K."/>
            <person name="Sharon I."/>
            <person name="Hug L.A."/>
            <person name="Burstein D."/>
            <person name="Emerson J.B."/>
            <person name="Thomas B.C."/>
            <person name="Banfield J.F."/>
        </authorList>
    </citation>
    <scope>NUCLEOTIDE SEQUENCE [LARGE SCALE GENOMIC DNA]</scope>
    <source>
        <strain evidence="4">CG1_02_38_13</strain>
    </source>
</reference>
<dbReference type="Proteomes" id="UP000182465">
    <property type="component" value="Unassembled WGS sequence"/>
</dbReference>
<proteinExistence type="predicted"/>
<dbReference type="SUPFAM" id="SSF53335">
    <property type="entry name" value="S-adenosyl-L-methionine-dependent methyltransferases"/>
    <property type="match status" value="1"/>
</dbReference>
<name>A0A1J4TZ53_9BACT</name>
<gene>
    <name evidence="4" type="ORF">AUJ29_03025</name>
</gene>
<dbReference type="InterPro" id="IPR029063">
    <property type="entry name" value="SAM-dependent_MTases_sf"/>
</dbReference>
<accession>A0A1J4TZ53</accession>
<organism evidence="4 5">
    <name type="scientific">Candidatus Kuenenbacteria bacterium CG1_02_38_13</name>
    <dbReference type="NCBI Taxonomy" id="1805235"/>
    <lineage>
        <taxon>Bacteria</taxon>
        <taxon>Candidatus Kueneniibacteriota</taxon>
    </lineage>
</organism>
<dbReference type="GO" id="GO:0016279">
    <property type="term" value="F:protein-lysine N-methyltransferase activity"/>
    <property type="evidence" value="ECO:0007669"/>
    <property type="project" value="InterPro"/>
</dbReference>
<sequence length="165" mass="18648">MIFGVLLFSVAMGALSLAPWVPTRKNDLKRIFELAGLKSGQIFYDLGCGVGTTVFYADKKYKLHANGIELGLPFYLICIFRKILSESKNTKFIWGDFFRTNFSDADAVYLFGLPMSLKKKLAEKLTKELRPGALVISYVFPIEGWQPKKEDGDGEKNAKIYLYVL</sequence>
<evidence type="ECO:0000256" key="3">
    <source>
        <dbReference type="ARBA" id="ARBA00022691"/>
    </source>
</evidence>
<dbReference type="EMBL" id="MNVB01000064">
    <property type="protein sequence ID" value="OIO16299.1"/>
    <property type="molecule type" value="Genomic_DNA"/>
</dbReference>
<dbReference type="InterPro" id="IPR026170">
    <property type="entry name" value="FAM173A/B"/>
</dbReference>
<evidence type="ECO:0000313" key="5">
    <source>
        <dbReference type="Proteomes" id="UP000182465"/>
    </source>
</evidence>
<dbReference type="GO" id="GO:0032259">
    <property type="term" value="P:methylation"/>
    <property type="evidence" value="ECO:0007669"/>
    <property type="project" value="UniProtKB-KW"/>
</dbReference>